<gene>
    <name evidence="2" type="ORF">GCM10011511_45750</name>
</gene>
<accession>A0A8J2UHB1</accession>
<dbReference type="Pfam" id="PF02581">
    <property type="entry name" value="TMP-TENI"/>
    <property type="match status" value="1"/>
</dbReference>
<dbReference type="Gene3D" id="3.20.20.70">
    <property type="entry name" value="Aldolase class I"/>
    <property type="match status" value="1"/>
</dbReference>
<organism evidence="2 3">
    <name type="scientific">Puia dinghuensis</name>
    <dbReference type="NCBI Taxonomy" id="1792502"/>
    <lineage>
        <taxon>Bacteria</taxon>
        <taxon>Pseudomonadati</taxon>
        <taxon>Bacteroidota</taxon>
        <taxon>Chitinophagia</taxon>
        <taxon>Chitinophagales</taxon>
        <taxon>Chitinophagaceae</taxon>
        <taxon>Puia</taxon>
    </lineage>
</organism>
<comment type="caution">
    <text evidence="2">The sequence shown here is derived from an EMBL/GenBank/DDBJ whole genome shotgun (WGS) entry which is preliminary data.</text>
</comment>
<reference evidence="2" key="1">
    <citation type="journal article" date="2014" name="Int. J. Syst. Evol. Microbiol.">
        <title>Complete genome sequence of Corynebacterium casei LMG S-19264T (=DSM 44701T), isolated from a smear-ripened cheese.</title>
        <authorList>
            <consortium name="US DOE Joint Genome Institute (JGI-PGF)"/>
            <person name="Walter F."/>
            <person name="Albersmeier A."/>
            <person name="Kalinowski J."/>
            <person name="Ruckert C."/>
        </authorList>
    </citation>
    <scope>NUCLEOTIDE SEQUENCE</scope>
    <source>
        <strain evidence="2">CGMCC 1.15448</strain>
    </source>
</reference>
<dbReference type="InterPro" id="IPR022998">
    <property type="entry name" value="ThiamineP_synth_TenI"/>
</dbReference>
<evidence type="ECO:0000313" key="2">
    <source>
        <dbReference type="EMBL" id="GGB16799.1"/>
    </source>
</evidence>
<dbReference type="CDD" id="cd00564">
    <property type="entry name" value="TMP_TenI"/>
    <property type="match status" value="1"/>
</dbReference>
<dbReference type="AlphaFoldDB" id="A0A8J2UHB1"/>
<dbReference type="Proteomes" id="UP000607559">
    <property type="component" value="Unassembled WGS sequence"/>
</dbReference>
<reference evidence="2" key="2">
    <citation type="submission" date="2020-09" db="EMBL/GenBank/DDBJ databases">
        <authorList>
            <person name="Sun Q."/>
            <person name="Zhou Y."/>
        </authorList>
    </citation>
    <scope>NUCLEOTIDE SEQUENCE</scope>
    <source>
        <strain evidence="2">CGMCC 1.15448</strain>
    </source>
</reference>
<proteinExistence type="predicted"/>
<dbReference type="EMBL" id="BMJC01000005">
    <property type="protein sequence ID" value="GGB16799.1"/>
    <property type="molecule type" value="Genomic_DNA"/>
</dbReference>
<dbReference type="GO" id="GO:0009228">
    <property type="term" value="P:thiamine biosynthetic process"/>
    <property type="evidence" value="ECO:0007669"/>
    <property type="project" value="UniProtKB-KW"/>
</dbReference>
<feature type="domain" description="Thiamine phosphate synthase/TenI" evidence="1">
    <location>
        <begin position="21"/>
        <end position="170"/>
    </location>
</feature>
<sequence length="203" mass="21927">MLSSNFFIAVLTLPGSFEGEADRLEELLEAGVERLHLRKPEMSKVELTRLVERLAPRWASRLVLHYEPDLAVRFGVPQIHGPVGIGEGMGLRASMSVHSWEAFCVLPDGLEYAFISPLFDSISKKGYRANPALLSIPAVALPCKPVGLGGIGAKTIGELVRRGWQGAAVLGWIWEEPGKAVQRYEQLKTAIDGAAKSLGGGGL</sequence>
<protein>
    <submittedName>
        <fullName evidence="2">Thiamine phosphate synthase</fullName>
    </submittedName>
</protein>
<dbReference type="SUPFAM" id="SSF51391">
    <property type="entry name" value="Thiamin phosphate synthase"/>
    <property type="match status" value="1"/>
</dbReference>
<evidence type="ECO:0000259" key="1">
    <source>
        <dbReference type="Pfam" id="PF02581"/>
    </source>
</evidence>
<dbReference type="InterPro" id="IPR013785">
    <property type="entry name" value="Aldolase_TIM"/>
</dbReference>
<evidence type="ECO:0000313" key="3">
    <source>
        <dbReference type="Proteomes" id="UP000607559"/>
    </source>
</evidence>
<name>A0A8J2UHB1_9BACT</name>
<keyword evidence="3" id="KW-1185">Reference proteome</keyword>
<dbReference type="RefSeq" id="WP_188936208.1">
    <property type="nucleotide sequence ID" value="NZ_BMJC01000005.1"/>
</dbReference>
<dbReference type="InterPro" id="IPR036206">
    <property type="entry name" value="ThiamineP_synth_sf"/>
</dbReference>